<dbReference type="InterPro" id="IPR007995">
    <property type="entry name" value="DUF742"/>
</dbReference>
<name>A0A6J6PWA5_9ZZZZ</name>
<proteinExistence type="predicted"/>
<evidence type="ECO:0000313" key="2">
    <source>
        <dbReference type="EMBL" id="CAB4701125.1"/>
    </source>
</evidence>
<organism evidence="2">
    <name type="scientific">freshwater metagenome</name>
    <dbReference type="NCBI Taxonomy" id="449393"/>
    <lineage>
        <taxon>unclassified sequences</taxon>
        <taxon>metagenomes</taxon>
        <taxon>ecological metagenomes</taxon>
    </lineage>
</organism>
<dbReference type="Pfam" id="PF05331">
    <property type="entry name" value="DUF742"/>
    <property type="match status" value="1"/>
</dbReference>
<dbReference type="EMBL" id="CAFBOL010000034">
    <property type="protein sequence ID" value="CAB4990936.1"/>
    <property type="molecule type" value="Genomic_DNA"/>
</dbReference>
<dbReference type="EMBL" id="CAFBMT010000010">
    <property type="protein sequence ID" value="CAB4937612.1"/>
    <property type="molecule type" value="Genomic_DNA"/>
</dbReference>
<accession>A0A6J6PWA5</accession>
<dbReference type="EMBL" id="CAEZYF010000001">
    <property type="protein sequence ID" value="CAB4701125.1"/>
    <property type="molecule type" value="Genomic_DNA"/>
</dbReference>
<sequence length="145" mass="15488">MGVTYDLDATVPLVRPFIGRGRPLAPVTSDPSHGPDNRVRAYAMTGGRSRASRHLEFETMLRTTATGCDAVAALKFERADIVRHCQTGALSVAELSATLRIPIGVVRVVAADLLAEGLLEAFQASEHIADDVLLITRLIAGVRAL</sequence>
<evidence type="ECO:0000313" key="3">
    <source>
        <dbReference type="EMBL" id="CAB4937612.1"/>
    </source>
</evidence>
<dbReference type="EMBL" id="CAESGF010000008">
    <property type="protein sequence ID" value="CAB4363899.1"/>
    <property type="molecule type" value="Genomic_DNA"/>
</dbReference>
<evidence type="ECO:0000313" key="4">
    <source>
        <dbReference type="EMBL" id="CAB4990936.1"/>
    </source>
</evidence>
<dbReference type="PANTHER" id="PTHR36221">
    <property type="entry name" value="DUF742 DOMAIN-CONTAINING PROTEIN"/>
    <property type="match status" value="1"/>
</dbReference>
<gene>
    <name evidence="2" type="ORF">UFOPK2656_00065</name>
    <name evidence="3" type="ORF">UFOPK3651_01915</name>
    <name evidence="4" type="ORF">UFOPK3931_01467</name>
    <name evidence="1" type="ORF">UFOPK4189_01669</name>
</gene>
<reference evidence="2" key="1">
    <citation type="submission" date="2020-05" db="EMBL/GenBank/DDBJ databases">
        <authorList>
            <person name="Chiriac C."/>
            <person name="Salcher M."/>
            <person name="Ghai R."/>
            <person name="Kavagutti S V."/>
        </authorList>
    </citation>
    <scope>NUCLEOTIDE SEQUENCE</scope>
</reference>
<evidence type="ECO:0000313" key="1">
    <source>
        <dbReference type="EMBL" id="CAB4363899.1"/>
    </source>
</evidence>
<dbReference type="PANTHER" id="PTHR36221:SF1">
    <property type="entry name" value="DUF742 DOMAIN-CONTAINING PROTEIN"/>
    <property type="match status" value="1"/>
</dbReference>
<dbReference type="AlphaFoldDB" id="A0A6J6PWA5"/>
<protein>
    <submittedName>
        <fullName evidence="2">Unannotated protein</fullName>
    </submittedName>
</protein>